<gene>
    <name evidence="1" type="ORF">HU200_064658</name>
</gene>
<dbReference type="Proteomes" id="UP000636709">
    <property type="component" value="Unassembled WGS sequence"/>
</dbReference>
<proteinExistence type="predicted"/>
<dbReference type="AlphaFoldDB" id="A0A835DYG9"/>
<dbReference type="EMBL" id="JACEFO010002806">
    <property type="protein sequence ID" value="KAF8648614.1"/>
    <property type="molecule type" value="Genomic_DNA"/>
</dbReference>
<sequence length="76" mass="8258">MEAKTKTSAKGAMGKVAMVYSKYVRPQSNSAVSITHQLKPSPVAAAASASYVDDIDQRASAFILAVRERFKNEHNM</sequence>
<comment type="caution">
    <text evidence="1">The sequence shown here is derived from an EMBL/GenBank/DDBJ whole genome shotgun (WGS) entry which is preliminary data.</text>
</comment>
<name>A0A835DYG9_9POAL</name>
<evidence type="ECO:0000313" key="1">
    <source>
        <dbReference type="EMBL" id="KAF8648614.1"/>
    </source>
</evidence>
<reference evidence="1" key="1">
    <citation type="submission" date="2020-07" db="EMBL/GenBank/DDBJ databases">
        <title>Genome sequence and genetic diversity analysis of an under-domesticated orphan crop, white fonio (Digitaria exilis).</title>
        <authorList>
            <person name="Bennetzen J.L."/>
            <person name="Chen S."/>
            <person name="Ma X."/>
            <person name="Wang X."/>
            <person name="Yssel A.E.J."/>
            <person name="Chaluvadi S.R."/>
            <person name="Johnson M."/>
            <person name="Gangashetty P."/>
            <person name="Hamidou F."/>
            <person name="Sanogo M.D."/>
            <person name="Zwaenepoel A."/>
            <person name="Wallace J."/>
            <person name="Van De Peer Y."/>
            <person name="Van Deynze A."/>
        </authorList>
    </citation>
    <scope>NUCLEOTIDE SEQUENCE</scope>
    <source>
        <tissue evidence="1">Leaves</tissue>
    </source>
</reference>
<dbReference type="OrthoDB" id="674131at2759"/>
<protein>
    <submittedName>
        <fullName evidence="1">Uncharacterized protein</fullName>
    </submittedName>
</protein>
<keyword evidence="2" id="KW-1185">Reference proteome</keyword>
<accession>A0A835DYG9</accession>
<evidence type="ECO:0000313" key="2">
    <source>
        <dbReference type="Proteomes" id="UP000636709"/>
    </source>
</evidence>
<organism evidence="1 2">
    <name type="scientific">Digitaria exilis</name>
    <dbReference type="NCBI Taxonomy" id="1010633"/>
    <lineage>
        <taxon>Eukaryota</taxon>
        <taxon>Viridiplantae</taxon>
        <taxon>Streptophyta</taxon>
        <taxon>Embryophyta</taxon>
        <taxon>Tracheophyta</taxon>
        <taxon>Spermatophyta</taxon>
        <taxon>Magnoliopsida</taxon>
        <taxon>Liliopsida</taxon>
        <taxon>Poales</taxon>
        <taxon>Poaceae</taxon>
        <taxon>PACMAD clade</taxon>
        <taxon>Panicoideae</taxon>
        <taxon>Panicodae</taxon>
        <taxon>Paniceae</taxon>
        <taxon>Anthephorinae</taxon>
        <taxon>Digitaria</taxon>
    </lineage>
</organism>